<keyword evidence="2" id="KW-1185">Reference proteome</keyword>
<dbReference type="Proteomes" id="UP000554482">
    <property type="component" value="Unassembled WGS sequence"/>
</dbReference>
<accession>A0A7J6WLB0</accession>
<dbReference type="AlphaFoldDB" id="A0A7J6WLB0"/>
<comment type="caution">
    <text evidence="1">The sequence shown here is derived from an EMBL/GenBank/DDBJ whole genome shotgun (WGS) entry which is preliminary data.</text>
</comment>
<dbReference type="EMBL" id="JABWDY010013668">
    <property type="protein sequence ID" value="KAF5198154.1"/>
    <property type="molecule type" value="Genomic_DNA"/>
</dbReference>
<evidence type="ECO:0000313" key="1">
    <source>
        <dbReference type="EMBL" id="KAF5198154.1"/>
    </source>
</evidence>
<name>A0A7J6WLB0_THATH</name>
<protein>
    <submittedName>
        <fullName evidence="1">Uncharacterized protein</fullName>
    </submittedName>
</protein>
<sequence length="83" mass="9841">RVELPGQLKIKLKNLYGKVYKRHSFSYNFLKIYVHSFSRYTWEAVLQSTAFVTCFSRFIDLNLCLFSILLLNKLHPVLENVRA</sequence>
<gene>
    <name evidence="1" type="ORF">FRX31_012261</name>
</gene>
<proteinExistence type="predicted"/>
<feature type="non-terminal residue" evidence="1">
    <location>
        <position position="1"/>
    </location>
</feature>
<reference evidence="1 2" key="1">
    <citation type="submission" date="2020-06" db="EMBL/GenBank/DDBJ databases">
        <title>Transcriptomic and genomic resources for Thalictrum thalictroides and T. hernandezii: Facilitating candidate gene discovery in an emerging model plant lineage.</title>
        <authorList>
            <person name="Arias T."/>
            <person name="Riano-Pachon D.M."/>
            <person name="Di Stilio V.S."/>
        </authorList>
    </citation>
    <scope>NUCLEOTIDE SEQUENCE [LARGE SCALE GENOMIC DNA]</scope>
    <source>
        <strain evidence="2">cv. WT478/WT964</strain>
        <tissue evidence="1">Leaves</tissue>
    </source>
</reference>
<organism evidence="1 2">
    <name type="scientific">Thalictrum thalictroides</name>
    <name type="common">Rue-anemone</name>
    <name type="synonym">Anemone thalictroides</name>
    <dbReference type="NCBI Taxonomy" id="46969"/>
    <lineage>
        <taxon>Eukaryota</taxon>
        <taxon>Viridiplantae</taxon>
        <taxon>Streptophyta</taxon>
        <taxon>Embryophyta</taxon>
        <taxon>Tracheophyta</taxon>
        <taxon>Spermatophyta</taxon>
        <taxon>Magnoliopsida</taxon>
        <taxon>Ranunculales</taxon>
        <taxon>Ranunculaceae</taxon>
        <taxon>Thalictroideae</taxon>
        <taxon>Thalictrum</taxon>
    </lineage>
</organism>
<evidence type="ECO:0000313" key="2">
    <source>
        <dbReference type="Proteomes" id="UP000554482"/>
    </source>
</evidence>